<organism evidence="2">
    <name type="scientific">uncultured Synechococcales cyanobacterium</name>
    <dbReference type="NCBI Taxonomy" id="1936017"/>
    <lineage>
        <taxon>Bacteria</taxon>
        <taxon>Bacillati</taxon>
        <taxon>Cyanobacteriota</taxon>
        <taxon>Cyanophyceae</taxon>
        <taxon>Synechococcales</taxon>
        <taxon>environmental samples</taxon>
    </lineage>
</organism>
<protein>
    <submittedName>
        <fullName evidence="2">Uncharacterized protein</fullName>
    </submittedName>
</protein>
<name>A0A6J4V0C1_9CYAN</name>
<evidence type="ECO:0000256" key="1">
    <source>
        <dbReference type="SAM" id="MobiDB-lite"/>
    </source>
</evidence>
<dbReference type="EMBL" id="CADCWO010000052">
    <property type="protein sequence ID" value="CAA9563424.1"/>
    <property type="molecule type" value="Genomic_DNA"/>
</dbReference>
<reference evidence="2" key="1">
    <citation type="submission" date="2020-02" db="EMBL/GenBank/DDBJ databases">
        <authorList>
            <person name="Meier V. D."/>
        </authorList>
    </citation>
    <scope>NUCLEOTIDE SEQUENCE</scope>
    <source>
        <strain evidence="2">AVDCRST_MAG81</strain>
    </source>
</reference>
<sequence>MLLAYSQGDKTKGKLMHNPIDSGKKSVDEISTTELAQVLAQRLMITSGRWHRLKSNRKARALEQAAVSLVLLLKDQPQEALVRLQQASGWLDKSINPLPCPSHGDQQTSNSEKLLEEIK</sequence>
<proteinExistence type="predicted"/>
<dbReference type="InterPro" id="IPR045511">
    <property type="entry name" value="DUF6439"/>
</dbReference>
<accession>A0A6J4V0C1</accession>
<feature type="region of interest" description="Disordered" evidence="1">
    <location>
        <begin position="95"/>
        <end position="119"/>
    </location>
</feature>
<gene>
    <name evidence="2" type="ORF">AVDCRST_MAG81-842</name>
</gene>
<dbReference type="AlphaFoldDB" id="A0A6J4V0C1"/>
<dbReference type="Pfam" id="PF20035">
    <property type="entry name" value="DUF6439"/>
    <property type="match status" value="1"/>
</dbReference>
<evidence type="ECO:0000313" key="2">
    <source>
        <dbReference type="EMBL" id="CAA9563424.1"/>
    </source>
</evidence>